<dbReference type="Gene3D" id="3.30.360.10">
    <property type="entry name" value="Dihydrodipicolinate Reductase, domain 2"/>
    <property type="match status" value="1"/>
</dbReference>
<organism evidence="3 4">
    <name type="scientific">Desmophyllum pertusum</name>
    <dbReference type="NCBI Taxonomy" id="174260"/>
    <lineage>
        <taxon>Eukaryota</taxon>
        <taxon>Metazoa</taxon>
        <taxon>Cnidaria</taxon>
        <taxon>Anthozoa</taxon>
        <taxon>Hexacorallia</taxon>
        <taxon>Scleractinia</taxon>
        <taxon>Caryophylliina</taxon>
        <taxon>Caryophylliidae</taxon>
        <taxon>Desmophyllum</taxon>
    </lineage>
</organism>
<accession>A0A9W9YVT2</accession>
<keyword evidence="1" id="KW-0560">Oxidoreductase</keyword>
<sequence>MGESPHTVFCLAHAFHSDIGALNDVDTVGVVMKFPSGAIGQIDLSRHAVYGYDQRVEVFGASGMLTSDNCTALSSTHFHAAGSSQHPIKFSFPQRYAEAYDVQMNHFINVIKMKENLVITKDDVIRSFHVVDAIEKSFQSGKPVTL</sequence>
<dbReference type="Pfam" id="PF02894">
    <property type="entry name" value="GFO_IDH_MocA_C"/>
    <property type="match status" value="1"/>
</dbReference>
<dbReference type="SUPFAM" id="SSF55347">
    <property type="entry name" value="Glyceraldehyde-3-phosphate dehydrogenase-like, C-terminal domain"/>
    <property type="match status" value="1"/>
</dbReference>
<dbReference type="GO" id="GO:0005737">
    <property type="term" value="C:cytoplasm"/>
    <property type="evidence" value="ECO:0007669"/>
    <property type="project" value="TreeGrafter"/>
</dbReference>
<dbReference type="PANTHER" id="PTHR42840:SF3">
    <property type="entry name" value="BINDING ROSSMANN FOLD OXIDOREDUCTASE, PUTATIVE (AFU_ORTHOLOGUE AFUA_2G10240)-RELATED"/>
    <property type="match status" value="1"/>
</dbReference>
<comment type="caution">
    <text evidence="3">The sequence shown here is derived from an EMBL/GenBank/DDBJ whole genome shotgun (WGS) entry which is preliminary data.</text>
</comment>
<dbReference type="OrthoDB" id="64915at2759"/>
<dbReference type="GO" id="GO:0016491">
    <property type="term" value="F:oxidoreductase activity"/>
    <property type="evidence" value="ECO:0007669"/>
    <property type="project" value="UniProtKB-KW"/>
</dbReference>
<dbReference type="EMBL" id="MU826866">
    <property type="protein sequence ID" value="KAJ7370381.1"/>
    <property type="molecule type" value="Genomic_DNA"/>
</dbReference>
<name>A0A9W9YVT2_9CNID</name>
<dbReference type="PANTHER" id="PTHR42840">
    <property type="entry name" value="NAD(P)-BINDING ROSSMANN-FOLD SUPERFAMILY PROTEIN-RELATED"/>
    <property type="match status" value="1"/>
</dbReference>
<protein>
    <recommendedName>
        <fullName evidence="2">Gfo/Idh/MocA-like oxidoreductase C-terminal domain-containing protein</fullName>
    </recommendedName>
</protein>
<dbReference type="InterPro" id="IPR004104">
    <property type="entry name" value="Gfo/Idh/MocA-like_OxRdtase_C"/>
</dbReference>
<dbReference type="AlphaFoldDB" id="A0A9W9YVT2"/>
<dbReference type="GO" id="GO:0006740">
    <property type="term" value="P:NADPH regeneration"/>
    <property type="evidence" value="ECO:0007669"/>
    <property type="project" value="TreeGrafter"/>
</dbReference>
<keyword evidence="4" id="KW-1185">Reference proteome</keyword>
<proteinExistence type="predicted"/>
<evidence type="ECO:0000313" key="4">
    <source>
        <dbReference type="Proteomes" id="UP001163046"/>
    </source>
</evidence>
<gene>
    <name evidence="3" type="ORF">OS493_032557</name>
</gene>
<evidence type="ECO:0000313" key="3">
    <source>
        <dbReference type="EMBL" id="KAJ7370381.1"/>
    </source>
</evidence>
<reference evidence="3" key="1">
    <citation type="submission" date="2023-01" db="EMBL/GenBank/DDBJ databases">
        <title>Genome assembly of the deep-sea coral Lophelia pertusa.</title>
        <authorList>
            <person name="Herrera S."/>
            <person name="Cordes E."/>
        </authorList>
    </citation>
    <scope>NUCLEOTIDE SEQUENCE</scope>
    <source>
        <strain evidence="3">USNM1676648</strain>
        <tissue evidence="3">Polyp</tissue>
    </source>
</reference>
<evidence type="ECO:0000259" key="2">
    <source>
        <dbReference type="Pfam" id="PF02894"/>
    </source>
</evidence>
<dbReference type="Proteomes" id="UP001163046">
    <property type="component" value="Unassembled WGS sequence"/>
</dbReference>
<feature type="domain" description="Gfo/Idh/MocA-like oxidoreductase C-terminal" evidence="2">
    <location>
        <begin position="1"/>
        <end position="146"/>
    </location>
</feature>
<evidence type="ECO:0000256" key="1">
    <source>
        <dbReference type="ARBA" id="ARBA00023002"/>
    </source>
</evidence>